<protein>
    <submittedName>
        <fullName evidence="1">Uncharacterized protein</fullName>
    </submittedName>
</protein>
<evidence type="ECO:0000313" key="2">
    <source>
        <dbReference type="Proteomes" id="UP000597444"/>
    </source>
</evidence>
<name>A0A8J3IUW0_9CHLR</name>
<evidence type="ECO:0000313" key="1">
    <source>
        <dbReference type="EMBL" id="GHO98930.1"/>
    </source>
</evidence>
<dbReference type="AlphaFoldDB" id="A0A8J3IUW0"/>
<dbReference type="EMBL" id="BNJK01000002">
    <property type="protein sequence ID" value="GHO98930.1"/>
    <property type="molecule type" value="Genomic_DNA"/>
</dbReference>
<accession>A0A8J3IUW0</accession>
<sequence>MPPLKIPFSKKFIICRDDDIPREAEIGGECSRGWELYPSWKQPIGNSLAELLYQLGMK</sequence>
<keyword evidence="2" id="KW-1185">Reference proteome</keyword>
<proteinExistence type="predicted"/>
<gene>
    <name evidence="1" type="ORF">KSF_089780</name>
</gene>
<dbReference type="Proteomes" id="UP000597444">
    <property type="component" value="Unassembled WGS sequence"/>
</dbReference>
<organism evidence="1 2">
    <name type="scientific">Reticulibacter mediterranei</name>
    <dbReference type="NCBI Taxonomy" id="2778369"/>
    <lineage>
        <taxon>Bacteria</taxon>
        <taxon>Bacillati</taxon>
        <taxon>Chloroflexota</taxon>
        <taxon>Ktedonobacteria</taxon>
        <taxon>Ktedonobacterales</taxon>
        <taxon>Reticulibacteraceae</taxon>
        <taxon>Reticulibacter</taxon>
    </lineage>
</organism>
<reference evidence="1" key="1">
    <citation type="submission" date="2020-10" db="EMBL/GenBank/DDBJ databases">
        <title>Taxonomic study of unclassified bacteria belonging to the class Ktedonobacteria.</title>
        <authorList>
            <person name="Yabe S."/>
            <person name="Wang C.M."/>
            <person name="Zheng Y."/>
            <person name="Sakai Y."/>
            <person name="Cavaletti L."/>
            <person name="Monciardini P."/>
            <person name="Donadio S."/>
        </authorList>
    </citation>
    <scope>NUCLEOTIDE SEQUENCE</scope>
    <source>
        <strain evidence="1">ID150040</strain>
    </source>
</reference>
<comment type="caution">
    <text evidence="1">The sequence shown here is derived from an EMBL/GenBank/DDBJ whole genome shotgun (WGS) entry which is preliminary data.</text>
</comment>